<dbReference type="InterPro" id="IPR005595">
    <property type="entry name" value="TRAP_alpha"/>
</dbReference>
<evidence type="ECO:0000256" key="7">
    <source>
        <dbReference type="ARBA" id="ARBA00037565"/>
    </source>
</evidence>
<organism evidence="12 13">
    <name type="scientific">Lithohypha guttulata</name>
    <dbReference type="NCBI Taxonomy" id="1690604"/>
    <lineage>
        <taxon>Eukaryota</taxon>
        <taxon>Fungi</taxon>
        <taxon>Dikarya</taxon>
        <taxon>Ascomycota</taxon>
        <taxon>Pezizomycotina</taxon>
        <taxon>Eurotiomycetes</taxon>
        <taxon>Chaetothyriomycetidae</taxon>
        <taxon>Chaetothyriales</taxon>
        <taxon>Trichomeriaceae</taxon>
        <taxon>Lithohypha</taxon>
    </lineage>
</organism>
<evidence type="ECO:0000256" key="4">
    <source>
        <dbReference type="ARBA" id="ARBA00022824"/>
    </source>
</evidence>
<evidence type="ECO:0000256" key="6">
    <source>
        <dbReference type="ARBA" id="ARBA00023136"/>
    </source>
</evidence>
<feature type="chain" id="PRO_5046893351" evidence="11">
    <location>
        <begin position="22"/>
        <end position="266"/>
    </location>
</feature>
<accession>A0ABR0JZD8</accession>
<evidence type="ECO:0000256" key="8">
    <source>
        <dbReference type="ARBA" id="ARBA00038311"/>
    </source>
</evidence>
<protein>
    <submittedName>
        <fullName evidence="12">Increased recombination centers protein 22</fullName>
    </submittedName>
</protein>
<dbReference type="Pfam" id="PF03896">
    <property type="entry name" value="TRAP_alpha"/>
    <property type="match status" value="1"/>
</dbReference>
<feature type="transmembrane region" description="Helical" evidence="10">
    <location>
        <begin position="173"/>
        <end position="199"/>
    </location>
</feature>
<feature type="region of interest" description="Disordered" evidence="9">
    <location>
        <begin position="203"/>
        <end position="231"/>
    </location>
</feature>
<comment type="subcellular location">
    <subcellularLocation>
        <location evidence="1">Endoplasmic reticulum membrane</location>
        <topology evidence="1">Single-pass type I membrane protein</topology>
    </subcellularLocation>
</comment>
<evidence type="ECO:0000256" key="10">
    <source>
        <dbReference type="SAM" id="Phobius"/>
    </source>
</evidence>
<feature type="compositionally biased region" description="Basic and acidic residues" evidence="9">
    <location>
        <begin position="214"/>
        <end position="225"/>
    </location>
</feature>
<dbReference type="Proteomes" id="UP001345013">
    <property type="component" value="Unassembled WGS sequence"/>
</dbReference>
<reference evidence="12 13" key="1">
    <citation type="submission" date="2023-08" db="EMBL/GenBank/DDBJ databases">
        <title>Black Yeasts Isolated from many extreme environments.</title>
        <authorList>
            <person name="Coleine C."/>
            <person name="Stajich J.E."/>
            <person name="Selbmann L."/>
        </authorList>
    </citation>
    <scope>NUCLEOTIDE SEQUENCE [LARGE SCALE GENOMIC DNA]</scope>
    <source>
        <strain evidence="12 13">CCFEE 5885</strain>
    </source>
</reference>
<evidence type="ECO:0000256" key="9">
    <source>
        <dbReference type="SAM" id="MobiDB-lite"/>
    </source>
</evidence>
<dbReference type="PANTHER" id="PTHR12924:SF0">
    <property type="entry name" value="TRANSLOCON-ASSOCIATED PROTEIN SUBUNIT ALPHA"/>
    <property type="match status" value="1"/>
</dbReference>
<dbReference type="EMBL" id="JAVRRG010000156">
    <property type="protein sequence ID" value="KAK5080139.1"/>
    <property type="molecule type" value="Genomic_DNA"/>
</dbReference>
<evidence type="ECO:0000256" key="1">
    <source>
        <dbReference type="ARBA" id="ARBA00004115"/>
    </source>
</evidence>
<keyword evidence="2 10" id="KW-0812">Transmembrane</keyword>
<comment type="caution">
    <text evidence="12">The sequence shown here is derived from an EMBL/GenBank/DDBJ whole genome shotgun (WGS) entry which is preliminary data.</text>
</comment>
<comment type="similarity">
    <text evidence="8">Belongs to the IRC22 family.</text>
</comment>
<gene>
    <name evidence="12" type="primary">IRC22</name>
    <name evidence="12" type="ORF">LTR24_008642</name>
</gene>
<sequence length="266" mass="28899">MGRLMDLALLVLSLQTTSVFGQAAPAGFEEELEDPGKTAALNVQVTAHFPDAEIFGIKIVNGKPATVSLSVSNHEPEPISVQFVGGSLWTSDFGASPSRIVRNLTTKQYGVEVPAGESENLPYTFQTNMHPQEVRLNLAAVVAKGTTFFTQQAFNGTVQIVEPDSSLFDPQIIFLYIFLLACTAAVGYFFYTIWIVPYFPQKKRGGKGTRAPVKKVDVGSDKPDTDGPAVATGAKSYAEDWIPSHHLQRPEARRVKSGGRPKSRQA</sequence>
<keyword evidence="13" id="KW-1185">Reference proteome</keyword>
<evidence type="ECO:0000256" key="2">
    <source>
        <dbReference type="ARBA" id="ARBA00022692"/>
    </source>
</evidence>
<keyword evidence="5 10" id="KW-1133">Transmembrane helix</keyword>
<dbReference type="PANTHER" id="PTHR12924">
    <property type="entry name" value="TRANSLOCON-ASSOCIATED PROTEIN, ALPHA SUBUNIT"/>
    <property type="match status" value="1"/>
</dbReference>
<keyword evidence="6 10" id="KW-0472">Membrane</keyword>
<proteinExistence type="inferred from homology"/>
<keyword evidence="3 11" id="KW-0732">Signal</keyword>
<evidence type="ECO:0000313" key="12">
    <source>
        <dbReference type="EMBL" id="KAK5080139.1"/>
    </source>
</evidence>
<comment type="function">
    <text evidence="7">Is probably involved in a pathway contributing to genomic integrity.</text>
</comment>
<evidence type="ECO:0000256" key="11">
    <source>
        <dbReference type="SAM" id="SignalP"/>
    </source>
</evidence>
<evidence type="ECO:0000256" key="3">
    <source>
        <dbReference type="ARBA" id="ARBA00022729"/>
    </source>
</evidence>
<feature type="signal peptide" evidence="11">
    <location>
        <begin position="1"/>
        <end position="21"/>
    </location>
</feature>
<keyword evidence="4" id="KW-0256">Endoplasmic reticulum</keyword>
<name>A0ABR0JZD8_9EURO</name>
<evidence type="ECO:0000313" key="13">
    <source>
        <dbReference type="Proteomes" id="UP001345013"/>
    </source>
</evidence>
<evidence type="ECO:0000256" key="5">
    <source>
        <dbReference type="ARBA" id="ARBA00022989"/>
    </source>
</evidence>